<proteinExistence type="predicted"/>
<protein>
    <recommendedName>
        <fullName evidence="7">DUF308 domain-containing protein</fullName>
    </recommendedName>
</protein>
<gene>
    <name evidence="4" type="ORF">GCM10007888_31670</name>
    <name evidence="3" type="ORF">MOX02_25450</name>
</gene>
<reference evidence="3 5" key="3">
    <citation type="submission" date="2019-07" db="EMBL/GenBank/DDBJ databases">
        <title>Whole genome shotgun sequence of Methylobacterium oxalidis NBRC 107715.</title>
        <authorList>
            <person name="Hosoyama A."/>
            <person name="Uohara A."/>
            <person name="Ohji S."/>
            <person name="Ichikawa N."/>
        </authorList>
    </citation>
    <scope>NUCLEOTIDE SEQUENCE [LARGE SCALE GENOMIC DNA]</scope>
    <source>
        <strain evidence="3 5">NBRC 107715</strain>
    </source>
</reference>
<evidence type="ECO:0008006" key="7">
    <source>
        <dbReference type="Google" id="ProtNLM"/>
    </source>
</evidence>
<dbReference type="OrthoDB" id="8455715at2"/>
<keyword evidence="2" id="KW-0472">Membrane</keyword>
<feature type="transmembrane region" description="Helical" evidence="2">
    <location>
        <begin position="33"/>
        <end position="56"/>
    </location>
</feature>
<keyword evidence="2" id="KW-1133">Transmembrane helix</keyword>
<keyword evidence="2" id="KW-0812">Transmembrane</keyword>
<dbReference type="Proteomes" id="UP001156856">
    <property type="component" value="Unassembled WGS sequence"/>
</dbReference>
<keyword evidence="6" id="KW-1185">Reference proteome</keyword>
<dbReference type="RefSeq" id="WP_147026133.1">
    <property type="nucleotide sequence ID" value="NZ_BJZU01000047.1"/>
</dbReference>
<sequence>MIVALIALAVAMMIGGTASVIQGFPFVRLESGLAMVIAGATVASAGAVIAGLAVVADRIRRVERALALDAAAPAVHDFGVRPRNAPAFAADAFAPRPEPAVPDLLRGRPALAPEAAPIGGAALAGLAAGTILSSGRTTLPPLGAEAQGHGTGAEHRAEPALAEPAPAEPDLPEPALHEPELPLPEPEQPGESGLVAARREPTFEPEPAPQPDDGISPEDDLFAGPAEPSPETRAPEPRFDEAGDIALRPTLQEPSTGPEGEAERPGGAPDAETAAGEPSEPAPPREIVGTHASGGNTYVMYADGSIEAETPQGRFTFNSLDELKAFVDSGGEGQTRGAA</sequence>
<dbReference type="Proteomes" id="UP000321960">
    <property type="component" value="Unassembled WGS sequence"/>
</dbReference>
<feature type="region of interest" description="Disordered" evidence="1">
    <location>
        <begin position="138"/>
        <end position="297"/>
    </location>
</feature>
<evidence type="ECO:0000313" key="4">
    <source>
        <dbReference type="EMBL" id="GLS64786.1"/>
    </source>
</evidence>
<evidence type="ECO:0000313" key="6">
    <source>
        <dbReference type="Proteomes" id="UP001156856"/>
    </source>
</evidence>
<organism evidence="3 5">
    <name type="scientific">Methylobacterium oxalidis</name>
    <dbReference type="NCBI Taxonomy" id="944322"/>
    <lineage>
        <taxon>Bacteria</taxon>
        <taxon>Pseudomonadati</taxon>
        <taxon>Pseudomonadota</taxon>
        <taxon>Alphaproteobacteria</taxon>
        <taxon>Hyphomicrobiales</taxon>
        <taxon>Methylobacteriaceae</taxon>
        <taxon>Methylobacterium</taxon>
    </lineage>
</organism>
<dbReference type="EMBL" id="BSPK01000053">
    <property type="protein sequence ID" value="GLS64786.1"/>
    <property type="molecule type" value="Genomic_DNA"/>
</dbReference>
<name>A0A512J3E7_9HYPH</name>
<reference evidence="6" key="2">
    <citation type="journal article" date="2019" name="Int. J. Syst. Evol. Microbiol.">
        <title>The Global Catalogue of Microorganisms (GCM) 10K type strain sequencing project: providing services to taxonomists for standard genome sequencing and annotation.</title>
        <authorList>
            <consortium name="The Broad Institute Genomics Platform"/>
            <consortium name="The Broad Institute Genome Sequencing Center for Infectious Disease"/>
            <person name="Wu L."/>
            <person name="Ma J."/>
        </authorList>
    </citation>
    <scope>NUCLEOTIDE SEQUENCE [LARGE SCALE GENOMIC DNA]</scope>
    <source>
        <strain evidence="6">NBRC 107715</strain>
    </source>
</reference>
<evidence type="ECO:0000256" key="2">
    <source>
        <dbReference type="SAM" id="Phobius"/>
    </source>
</evidence>
<evidence type="ECO:0000256" key="1">
    <source>
        <dbReference type="SAM" id="MobiDB-lite"/>
    </source>
</evidence>
<dbReference type="EMBL" id="BJZU01000047">
    <property type="protein sequence ID" value="GEP04507.1"/>
    <property type="molecule type" value="Genomic_DNA"/>
</dbReference>
<accession>A0A512J3E7</accession>
<reference evidence="4" key="4">
    <citation type="submission" date="2023-01" db="EMBL/GenBank/DDBJ databases">
        <title>Draft genome sequence of Methylobacterium oxalidis strain NBRC 107715.</title>
        <authorList>
            <person name="Sun Q."/>
            <person name="Mori K."/>
        </authorList>
    </citation>
    <scope>NUCLEOTIDE SEQUENCE</scope>
    <source>
        <strain evidence="4">NBRC 107715</strain>
    </source>
</reference>
<dbReference type="AlphaFoldDB" id="A0A512J3E7"/>
<evidence type="ECO:0000313" key="3">
    <source>
        <dbReference type="EMBL" id="GEP04507.1"/>
    </source>
</evidence>
<evidence type="ECO:0000313" key="5">
    <source>
        <dbReference type="Proteomes" id="UP000321960"/>
    </source>
</evidence>
<reference evidence="4" key="1">
    <citation type="journal article" date="2014" name="Int. J. Syst. Evol. Microbiol.">
        <title>Complete genome of a new Firmicutes species belonging to the dominant human colonic microbiota ('Ruminococcus bicirculans') reveals two chromosomes and a selective capacity to utilize plant glucans.</title>
        <authorList>
            <consortium name="NISC Comparative Sequencing Program"/>
            <person name="Wegmann U."/>
            <person name="Louis P."/>
            <person name="Goesmann A."/>
            <person name="Henrissat B."/>
            <person name="Duncan S.H."/>
            <person name="Flint H.J."/>
        </authorList>
    </citation>
    <scope>NUCLEOTIDE SEQUENCE</scope>
    <source>
        <strain evidence="4">NBRC 107715</strain>
    </source>
</reference>
<comment type="caution">
    <text evidence="3">The sequence shown here is derived from an EMBL/GenBank/DDBJ whole genome shotgun (WGS) entry which is preliminary data.</text>
</comment>